<dbReference type="AlphaFoldDB" id="A0A0Q9YS34"/>
<keyword evidence="4" id="KW-1185">Reference proteome</keyword>
<proteinExistence type="predicted"/>
<dbReference type="EMBL" id="LKAJ01000011">
    <property type="protein sequence ID" value="KRG20514.1"/>
    <property type="molecule type" value="Genomic_DNA"/>
</dbReference>
<evidence type="ECO:0000313" key="4">
    <source>
        <dbReference type="Proteomes" id="UP000051497"/>
    </source>
</evidence>
<gene>
    <name evidence="3" type="ORF">HT99x_012180</name>
    <name evidence="2" type="ORF">HT99x_02445</name>
</gene>
<dbReference type="EMBL" id="LKAJ02000001">
    <property type="protein sequence ID" value="MCS5712193.1"/>
    <property type="molecule type" value="Genomic_DNA"/>
</dbReference>
<dbReference type="STRING" id="295108.HT99x_02445"/>
<dbReference type="RefSeq" id="WP_075067054.1">
    <property type="nucleotide sequence ID" value="NZ_LKAJ02000001.1"/>
</dbReference>
<reference evidence="3" key="3">
    <citation type="submission" date="2021-06" db="EMBL/GenBank/DDBJ databases">
        <title>Genomic Description and Analysis of Intracellular Bacteria, Candidatus Berkiella cookevillensis and Candidatus Berkiella aquae.</title>
        <authorList>
            <person name="Kidane D.T."/>
            <person name="Mehari Y.T."/>
            <person name="Rice F.C."/>
            <person name="Arivett B.A."/>
            <person name="Farone A.L."/>
            <person name="Berk S.G."/>
            <person name="Farone M.B."/>
        </authorList>
    </citation>
    <scope>NUCLEOTIDE SEQUENCE</scope>
    <source>
        <strain evidence="3">HT99</strain>
    </source>
</reference>
<feature type="region of interest" description="Disordered" evidence="1">
    <location>
        <begin position="226"/>
        <end position="247"/>
    </location>
</feature>
<name>A0A0Q9YS34_9GAMM</name>
<evidence type="ECO:0000256" key="1">
    <source>
        <dbReference type="SAM" id="MobiDB-lite"/>
    </source>
</evidence>
<accession>A0A0Q9YS34</accession>
<organism evidence="2">
    <name type="scientific">Candidatus Berkiella aquae</name>
    <dbReference type="NCBI Taxonomy" id="295108"/>
    <lineage>
        <taxon>Bacteria</taxon>
        <taxon>Pseudomonadati</taxon>
        <taxon>Pseudomonadota</taxon>
        <taxon>Gammaproteobacteria</taxon>
        <taxon>Candidatus Berkiellales</taxon>
        <taxon>Candidatus Berkiellaceae</taxon>
        <taxon>Candidatus Berkiella</taxon>
    </lineage>
</organism>
<reference evidence="2" key="1">
    <citation type="submission" date="2015-09" db="EMBL/GenBank/DDBJ databases">
        <title>Draft Genome Sequences of Two Novel Amoeba-resistant Intranuclear Bacteria, Candidatus Berkiella cookevillensis and Candidatus Berkiella aquae.</title>
        <authorList>
            <person name="Mehari Y.T."/>
            <person name="Arivett B.A."/>
            <person name="Farone A.L."/>
            <person name="Gunderson J.H."/>
            <person name="Farone M.B."/>
        </authorList>
    </citation>
    <scope>NUCLEOTIDE SEQUENCE [LARGE SCALE GENOMIC DNA]</scope>
    <source>
        <strain evidence="2">HT99</strain>
    </source>
</reference>
<dbReference type="Proteomes" id="UP000051497">
    <property type="component" value="Unassembled WGS sequence"/>
</dbReference>
<evidence type="ECO:0000313" key="2">
    <source>
        <dbReference type="EMBL" id="KRG20514.1"/>
    </source>
</evidence>
<protein>
    <submittedName>
        <fullName evidence="2">Uncharacterized protein</fullName>
    </submittedName>
</protein>
<comment type="caution">
    <text evidence="2">The sequence shown here is derived from an EMBL/GenBank/DDBJ whole genome shotgun (WGS) entry which is preliminary data.</text>
</comment>
<evidence type="ECO:0000313" key="3">
    <source>
        <dbReference type="EMBL" id="MCS5712193.1"/>
    </source>
</evidence>
<sequence length="376" mass="41876">MLSFPSPRAFGLRKALTAIVAHDQNLVDKDISLDFLILNTLPDETVILGLDQFHSPELHQLAGDIRKSLSTLYAEVIEHNAIGDGEITFFYHIAGTTLYEINAGKLIRGRDHGKKCATNYNQVQNVLDKISTALEDEYISTERQEVLKNLQAEFLGHCRVLIIAMKTLPSETKLHISVHNKFNIDNIAIPVLDSEVAARIIALHPSVADGGTPKKVSAKAFSTQKAVNRTHPPSRLRAQPSPIQRPQEAENIVNTPWGNLPTSQFNEEELTWFKIGFIPPPRTQPSNSHPVAIADIVSTAWRNVPIVSTRWGDVSKDYFGTVLEKTYAEHGMIPNLSPNRFTPYFINFLREKVAPRIGELEAPIAVVSSDDKRLGK</sequence>
<reference evidence="3" key="2">
    <citation type="journal article" date="2016" name="Genome Announc.">
        <title>Draft Genome Sequences of Two Novel Amoeba-Resistant Intranuclear Bacteria, 'Candidatus Berkiella cookevillensis' and 'Candidatus Berkiella aquae'.</title>
        <authorList>
            <person name="Mehari Y.T."/>
            <person name="Arivett B.A."/>
            <person name="Farone A.L."/>
            <person name="Gunderson J.H."/>
            <person name="Farone M.B."/>
        </authorList>
    </citation>
    <scope>NUCLEOTIDE SEQUENCE</scope>
    <source>
        <strain evidence="3">HT99</strain>
    </source>
</reference>